<feature type="transmembrane region" description="Helical" evidence="1">
    <location>
        <begin position="168"/>
        <end position="185"/>
    </location>
</feature>
<dbReference type="InterPro" id="IPR021354">
    <property type="entry name" value="DUF2975"/>
</dbReference>
<keyword evidence="1" id="KW-0812">Transmembrane</keyword>
<evidence type="ECO:0000256" key="1">
    <source>
        <dbReference type="SAM" id="Phobius"/>
    </source>
</evidence>
<organism evidence="2 3">
    <name type="scientific">Brevundimonas terrae</name>
    <dbReference type="NCBI Taxonomy" id="363631"/>
    <lineage>
        <taxon>Bacteria</taxon>
        <taxon>Pseudomonadati</taxon>
        <taxon>Pseudomonadota</taxon>
        <taxon>Alphaproteobacteria</taxon>
        <taxon>Caulobacterales</taxon>
        <taxon>Caulobacteraceae</taxon>
        <taxon>Brevundimonas</taxon>
    </lineage>
</organism>
<keyword evidence="3" id="KW-1185">Reference proteome</keyword>
<name>A0ABN0Y313_9CAUL</name>
<evidence type="ECO:0000313" key="2">
    <source>
        <dbReference type="EMBL" id="GAA0380848.1"/>
    </source>
</evidence>
<gene>
    <name evidence="2" type="ORF">GCM10009093_04800</name>
</gene>
<dbReference type="EMBL" id="BAAAEJ010000003">
    <property type="protein sequence ID" value="GAA0380848.1"/>
    <property type="molecule type" value="Genomic_DNA"/>
</dbReference>
<keyword evidence="1" id="KW-1133">Transmembrane helix</keyword>
<dbReference type="Proteomes" id="UP001500791">
    <property type="component" value="Unassembled WGS sequence"/>
</dbReference>
<feature type="transmembrane region" description="Helical" evidence="1">
    <location>
        <begin position="130"/>
        <end position="148"/>
    </location>
</feature>
<feature type="transmembrane region" description="Helical" evidence="1">
    <location>
        <begin position="42"/>
        <end position="63"/>
    </location>
</feature>
<dbReference type="Pfam" id="PF11188">
    <property type="entry name" value="DUF2975"/>
    <property type="match status" value="1"/>
</dbReference>
<dbReference type="RefSeq" id="WP_243862694.1">
    <property type="nucleotide sequence ID" value="NZ_BAAAEJ010000003.1"/>
</dbReference>
<comment type="caution">
    <text evidence="2">The sequence shown here is derived from an EMBL/GenBank/DDBJ whole genome shotgun (WGS) entry which is preliminary data.</text>
</comment>
<feature type="transmembrane region" description="Helical" evidence="1">
    <location>
        <begin position="83"/>
        <end position="109"/>
    </location>
</feature>
<keyword evidence="1" id="KW-0472">Membrane</keyword>
<protein>
    <submittedName>
        <fullName evidence="2">DUF2975 domain-containing protein</fullName>
    </submittedName>
</protein>
<evidence type="ECO:0000313" key="3">
    <source>
        <dbReference type="Proteomes" id="UP001500791"/>
    </source>
</evidence>
<reference evidence="2 3" key="1">
    <citation type="journal article" date="2019" name="Int. J. Syst. Evol. Microbiol.">
        <title>The Global Catalogue of Microorganisms (GCM) 10K type strain sequencing project: providing services to taxonomists for standard genome sequencing and annotation.</title>
        <authorList>
            <consortium name="The Broad Institute Genomics Platform"/>
            <consortium name="The Broad Institute Genome Sequencing Center for Infectious Disease"/>
            <person name="Wu L."/>
            <person name="Ma J."/>
        </authorList>
    </citation>
    <scope>NUCLEOTIDE SEQUENCE [LARGE SCALE GENOMIC DNA]</scope>
    <source>
        <strain evidence="2 3">JCM 13476</strain>
    </source>
</reference>
<proteinExistence type="predicted"/>
<sequence length="199" mass="21564">MGFKPSLKRLIGAPRHVPLVPSAGISGWSLPARLLRIIIDTAFMASVCLTVLFAIVSVVAIFLPLNSFSITIDDGANARQMPLTRTLVLFVMAVVTTYFAGTVAILHYLRLLFRTLLAGDPFQPANILRLRLIGAALAFVTLLGWGARMLVAQHLAVGAIDTPGIGELITPAFAIIITFTLAELFREGARLRRETELTI</sequence>
<accession>A0ABN0Y313</accession>